<gene>
    <name evidence="2" type="ORF">SODALDRAFT_361713</name>
</gene>
<evidence type="ECO:0000313" key="3">
    <source>
        <dbReference type="Proteomes" id="UP000272025"/>
    </source>
</evidence>
<name>A0A3N2PQX7_SODAK</name>
<dbReference type="GeneID" id="39582877"/>
<dbReference type="EMBL" id="ML119058">
    <property type="protein sequence ID" value="ROT36885.1"/>
    <property type="molecule type" value="Genomic_DNA"/>
</dbReference>
<keyword evidence="3" id="KW-1185">Reference proteome</keyword>
<proteinExistence type="predicted"/>
<evidence type="ECO:0000256" key="1">
    <source>
        <dbReference type="SAM" id="MobiDB-lite"/>
    </source>
</evidence>
<feature type="region of interest" description="Disordered" evidence="1">
    <location>
        <begin position="326"/>
        <end position="352"/>
    </location>
</feature>
<feature type="compositionally biased region" description="Low complexity" evidence="1">
    <location>
        <begin position="439"/>
        <end position="480"/>
    </location>
</feature>
<sequence>MGHHHHSLQEMMELTVPPRQVLPPQAPSDGYENRPLPAVPLRKKMNFKSMNEPFCITAQEEYSTASSPPSQPQTPRKMVQLGSSTPLLSSAFMGSPSPGNNFNDPSSGRVDKMTSHDPPIREGLQIRTKDLDLGFHSPTFLDDTSSSTYSFQDDDCTNPSVVGVPVPAPVSEPSRTLSLLDTLDAAKQGQDTLTRPCYYSPAEDYPTWVPASPVPPHTGAFPLDRTRARRCRYSDHPAVTRTSLSSPLSPVSIAESLHHFETIPARRDNYNDYSAVGARDLYHATATQIASSTQSSTPLGSRPSSLQKDVDFTVAPHIASWLEATGSGHHHKQEGSGNGNGNDNGAGQLPLHLRKRNPGFATRVLQTARKSPPSSVTTQGLGPSSFAFGKDGVLTPPHTALSLPPRLLGSPGTRSQFEEDEGKGRMGRYSEAFSRVFRRSGSGSRGGEQQQQQQQQSPMWRRSSDCSAAAADADFRAGSSDGRGVGGLDTPSSFGPGHGVLLQKTQEQWQGLVAQARKTAGAMVMPRDEKKREALRGRIRVMHEAGGDI</sequence>
<feature type="region of interest" description="Disordered" evidence="1">
    <location>
        <begin position="92"/>
        <end position="120"/>
    </location>
</feature>
<feature type="compositionally biased region" description="Polar residues" evidence="1">
    <location>
        <begin position="97"/>
        <end position="106"/>
    </location>
</feature>
<feature type="compositionally biased region" description="Basic and acidic residues" evidence="1">
    <location>
        <begin position="109"/>
        <end position="120"/>
    </location>
</feature>
<reference evidence="2 3" key="1">
    <citation type="journal article" date="2018" name="Mol. Ecol.">
        <title>The obligate alkalophilic soda-lake fungus Sodiomyces alkalinus has shifted to a protein diet.</title>
        <authorList>
            <person name="Grum-Grzhimaylo A.A."/>
            <person name="Falkoski D.L."/>
            <person name="van den Heuvel J."/>
            <person name="Valero-Jimenez C.A."/>
            <person name="Min B."/>
            <person name="Choi I.G."/>
            <person name="Lipzen A."/>
            <person name="Daum C.G."/>
            <person name="Aanen D.K."/>
            <person name="Tsang A."/>
            <person name="Henrissat B."/>
            <person name="Bilanenko E.N."/>
            <person name="de Vries R.P."/>
            <person name="van Kan J.A.L."/>
            <person name="Grigoriev I.V."/>
            <person name="Debets A.J.M."/>
        </authorList>
    </citation>
    <scope>NUCLEOTIDE SEQUENCE [LARGE SCALE GENOMIC DNA]</scope>
    <source>
        <strain evidence="2 3">F11</strain>
    </source>
</reference>
<dbReference type="Proteomes" id="UP000272025">
    <property type="component" value="Unassembled WGS sequence"/>
</dbReference>
<dbReference type="AlphaFoldDB" id="A0A3N2PQX7"/>
<feature type="compositionally biased region" description="Low complexity" evidence="1">
    <location>
        <begin position="401"/>
        <end position="412"/>
    </location>
</feature>
<evidence type="ECO:0000313" key="2">
    <source>
        <dbReference type="EMBL" id="ROT36885.1"/>
    </source>
</evidence>
<dbReference type="RefSeq" id="XP_028464691.1">
    <property type="nucleotide sequence ID" value="XM_028614399.1"/>
</dbReference>
<accession>A0A3N2PQX7</accession>
<feature type="compositionally biased region" description="Polar residues" evidence="1">
    <location>
        <begin position="366"/>
        <end position="382"/>
    </location>
</feature>
<organism evidence="2 3">
    <name type="scientific">Sodiomyces alkalinus (strain CBS 110278 / VKM F-3762 / F11)</name>
    <name type="common">Alkaliphilic filamentous fungus</name>
    <dbReference type="NCBI Taxonomy" id="1314773"/>
    <lineage>
        <taxon>Eukaryota</taxon>
        <taxon>Fungi</taxon>
        <taxon>Dikarya</taxon>
        <taxon>Ascomycota</taxon>
        <taxon>Pezizomycotina</taxon>
        <taxon>Sordariomycetes</taxon>
        <taxon>Hypocreomycetidae</taxon>
        <taxon>Glomerellales</taxon>
        <taxon>Plectosphaerellaceae</taxon>
        <taxon>Sodiomyces</taxon>
    </lineage>
</organism>
<protein>
    <submittedName>
        <fullName evidence="2">Uncharacterized protein</fullName>
    </submittedName>
</protein>
<feature type="region of interest" description="Disordered" evidence="1">
    <location>
        <begin position="366"/>
        <end position="499"/>
    </location>
</feature>
<dbReference type="OrthoDB" id="4844111at2759"/>
<feature type="region of interest" description="Disordered" evidence="1">
    <location>
        <begin position="1"/>
        <end position="37"/>
    </location>
</feature>